<keyword evidence="5" id="KW-0997">Cell inner membrane</keyword>
<feature type="transmembrane region" description="Helical" evidence="9">
    <location>
        <begin position="171"/>
        <end position="189"/>
    </location>
</feature>
<keyword evidence="4 9" id="KW-1003">Cell membrane</keyword>
<dbReference type="GO" id="GO:0140359">
    <property type="term" value="F:ABC-type transporter activity"/>
    <property type="evidence" value="ECO:0007669"/>
    <property type="project" value="InterPro"/>
</dbReference>
<dbReference type="AlphaFoldDB" id="A0A2M8F4D6"/>
<dbReference type="PRINTS" id="PR00164">
    <property type="entry name" value="ABC2TRNSPORT"/>
</dbReference>
<dbReference type="Pfam" id="PF01061">
    <property type="entry name" value="ABC2_membrane"/>
    <property type="match status" value="1"/>
</dbReference>
<evidence type="ECO:0000256" key="3">
    <source>
        <dbReference type="ARBA" id="ARBA00022448"/>
    </source>
</evidence>
<organism evidence="11 12">
    <name type="scientific">Candidatus Roizmanbacteria bacterium CG_4_9_14_0_2_um_filter_35_15</name>
    <dbReference type="NCBI Taxonomy" id="1974836"/>
    <lineage>
        <taxon>Bacteria</taxon>
        <taxon>Candidatus Roizmaniibacteriota</taxon>
    </lineage>
</organism>
<evidence type="ECO:0000256" key="1">
    <source>
        <dbReference type="ARBA" id="ARBA00004429"/>
    </source>
</evidence>
<dbReference type="InterPro" id="IPR013525">
    <property type="entry name" value="ABC2_TM"/>
</dbReference>
<dbReference type="Proteomes" id="UP000230580">
    <property type="component" value="Unassembled WGS sequence"/>
</dbReference>
<evidence type="ECO:0000256" key="5">
    <source>
        <dbReference type="ARBA" id="ARBA00022519"/>
    </source>
</evidence>
<dbReference type="EMBL" id="PFRZ01000011">
    <property type="protein sequence ID" value="PJC34174.1"/>
    <property type="molecule type" value="Genomic_DNA"/>
</dbReference>
<feature type="transmembrane region" description="Helical" evidence="9">
    <location>
        <begin position="136"/>
        <end position="159"/>
    </location>
</feature>
<feature type="transmembrane region" description="Helical" evidence="9">
    <location>
        <begin position="28"/>
        <end position="52"/>
    </location>
</feature>
<feature type="domain" description="ABC transmembrane type-2" evidence="10">
    <location>
        <begin position="29"/>
        <end position="249"/>
    </location>
</feature>
<keyword evidence="6 9" id="KW-0812">Transmembrane</keyword>
<evidence type="ECO:0000313" key="11">
    <source>
        <dbReference type="EMBL" id="PJC34174.1"/>
    </source>
</evidence>
<dbReference type="InterPro" id="IPR000412">
    <property type="entry name" value="ABC_2_transport"/>
</dbReference>
<feature type="transmembrane region" description="Helical" evidence="9">
    <location>
        <begin position="225"/>
        <end position="241"/>
    </location>
</feature>
<dbReference type="InterPro" id="IPR047817">
    <property type="entry name" value="ABC2_TM_bact-type"/>
</dbReference>
<keyword evidence="3 9" id="KW-0813">Transport</keyword>
<dbReference type="GO" id="GO:0043190">
    <property type="term" value="C:ATP-binding cassette (ABC) transporter complex"/>
    <property type="evidence" value="ECO:0007669"/>
    <property type="project" value="InterPro"/>
</dbReference>
<feature type="transmembrane region" description="Helical" evidence="9">
    <location>
        <begin position="103"/>
        <end position="130"/>
    </location>
</feature>
<keyword evidence="7 9" id="KW-1133">Transmembrane helix</keyword>
<sequence length="257" mass="30456">MRNNMLKYWELIKHLTLREIKGRYKQSFLGFFWIILNPFFQMVIMSFVFSTIMKQQGLGIPYPIFLYAGLLPWLFFSNSLGSAMNSLTSNSSLVKKIYFPREILVLATLVAKVFDFILAFIIFAILMLVFKINLSWYMLLYIPIFFLQFFFTYGLSLLLSALNLFYRDVQYLFDLVLTLWFYLTPVIYATEFFPEKYRFIFKLNPMSVFINAYRQVLFKGDFPKWESLVVGLLISLGLYLVSHRLFKKMEGTFADVV</sequence>
<dbReference type="PANTHER" id="PTHR30413">
    <property type="entry name" value="INNER MEMBRANE TRANSPORT PERMEASE"/>
    <property type="match status" value="1"/>
</dbReference>
<reference evidence="12" key="1">
    <citation type="submission" date="2017-09" db="EMBL/GenBank/DDBJ databases">
        <title>Depth-based differentiation of microbial function through sediment-hosted aquifers and enrichment of novel symbionts in the deep terrestrial subsurface.</title>
        <authorList>
            <person name="Probst A.J."/>
            <person name="Ladd B."/>
            <person name="Jarett J.K."/>
            <person name="Geller-Mcgrath D.E."/>
            <person name="Sieber C.M.K."/>
            <person name="Emerson J.B."/>
            <person name="Anantharaman K."/>
            <person name="Thomas B.C."/>
            <person name="Malmstrom R."/>
            <person name="Stieglmeier M."/>
            <person name="Klingl A."/>
            <person name="Woyke T."/>
            <person name="Ryan C.M."/>
            <person name="Banfield J.F."/>
        </authorList>
    </citation>
    <scope>NUCLEOTIDE SEQUENCE [LARGE SCALE GENOMIC DNA]</scope>
</reference>
<dbReference type="PANTHER" id="PTHR30413:SF8">
    <property type="entry name" value="TRANSPORT PERMEASE PROTEIN"/>
    <property type="match status" value="1"/>
</dbReference>
<evidence type="ECO:0000256" key="7">
    <source>
        <dbReference type="ARBA" id="ARBA00022989"/>
    </source>
</evidence>
<evidence type="ECO:0000256" key="6">
    <source>
        <dbReference type="ARBA" id="ARBA00022692"/>
    </source>
</evidence>
<keyword evidence="8 9" id="KW-0472">Membrane</keyword>
<evidence type="ECO:0000256" key="4">
    <source>
        <dbReference type="ARBA" id="ARBA00022475"/>
    </source>
</evidence>
<comment type="caution">
    <text evidence="11">The sequence shown here is derived from an EMBL/GenBank/DDBJ whole genome shotgun (WGS) entry which is preliminary data.</text>
</comment>
<protein>
    <recommendedName>
        <fullName evidence="9">Transport permease protein</fullName>
    </recommendedName>
</protein>
<proteinExistence type="inferred from homology"/>
<evidence type="ECO:0000313" key="12">
    <source>
        <dbReference type="Proteomes" id="UP000230580"/>
    </source>
</evidence>
<comment type="similarity">
    <text evidence="2 9">Belongs to the ABC-2 integral membrane protein family.</text>
</comment>
<accession>A0A2M8F4D6</accession>
<name>A0A2M8F4D6_9BACT</name>
<gene>
    <name evidence="11" type="ORF">CO048_01025</name>
</gene>
<evidence type="ECO:0000259" key="10">
    <source>
        <dbReference type="PROSITE" id="PS51012"/>
    </source>
</evidence>
<dbReference type="GO" id="GO:0015920">
    <property type="term" value="P:lipopolysaccharide transport"/>
    <property type="evidence" value="ECO:0007669"/>
    <property type="project" value="TreeGrafter"/>
</dbReference>
<feature type="transmembrane region" description="Helical" evidence="9">
    <location>
        <begin position="64"/>
        <end position="83"/>
    </location>
</feature>
<evidence type="ECO:0000256" key="2">
    <source>
        <dbReference type="ARBA" id="ARBA00007783"/>
    </source>
</evidence>
<evidence type="ECO:0000256" key="9">
    <source>
        <dbReference type="RuleBase" id="RU361157"/>
    </source>
</evidence>
<comment type="subcellular location">
    <subcellularLocation>
        <location evidence="1">Cell inner membrane</location>
        <topology evidence="1">Multi-pass membrane protein</topology>
    </subcellularLocation>
    <subcellularLocation>
        <location evidence="9">Cell membrane</location>
        <topology evidence="9">Multi-pass membrane protein</topology>
    </subcellularLocation>
</comment>
<dbReference type="PROSITE" id="PS51012">
    <property type="entry name" value="ABC_TM2"/>
    <property type="match status" value="1"/>
</dbReference>
<evidence type="ECO:0000256" key="8">
    <source>
        <dbReference type="ARBA" id="ARBA00023136"/>
    </source>
</evidence>